<reference evidence="1 2" key="1">
    <citation type="submission" date="2015-06" db="EMBL/GenBank/DDBJ databases">
        <title>Genome sequence of Mycobacterium kumamotonense strain Roo.</title>
        <authorList>
            <person name="Greninger A.L."/>
            <person name="Cunningham G."/>
            <person name="Miller S."/>
        </authorList>
    </citation>
    <scope>NUCLEOTIDE SEQUENCE [LARGE SCALE GENOMIC DNA]</scope>
    <source>
        <strain evidence="1 2">Roo</strain>
    </source>
</reference>
<gene>
    <name evidence="1" type="ORF">ACT18_15830</name>
</gene>
<protein>
    <submittedName>
        <fullName evidence="1">Uncharacterized protein</fullName>
    </submittedName>
</protein>
<organism evidence="1 2">
    <name type="scientific">Mycolicibacter kumamotonensis</name>
    <dbReference type="NCBI Taxonomy" id="354243"/>
    <lineage>
        <taxon>Bacteria</taxon>
        <taxon>Bacillati</taxon>
        <taxon>Actinomycetota</taxon>
        <taxon>Actinomycetes</taxon>
        <taxon>Mycobacteriales</taxon>
        <taxon>Mycobacteriaceae</taxon>
        <taxon>Mycolicibacter</taxon>
    </lineage>
</organism>
<dbReference type="RefSeq" id="WP_065288777.1">
    <property type="nucleotide sequence ID" value="NZ_LFOE01000025.1"/>
</dbReference>
<dbReference type="OrthoDB" id="4731298at2"/>
<accession>A0A1B8SDJ4</accession>
<evidence type="ECO:0000313" key="1">
    <source>
        <dbReference type="EMBL" id="OBY30800.1"/>
    </source>
</evidence>
<name>A0A1B8SDJ4_9MYCO</name>
<dbReference type="AlphaFoldDB" id="A0A1B8SDJ4"/>
<dbReference type="EMBL" id="LFOE01000025">
    <property type="protein sequence ID" value="OBY30800.1"/>
    <property type="molecule type" value="Genomic_DNA"/>
</dbReference>
<evidence type="ECO:0000313" key="2">
    <source>
        <dbReference type="Proteomes" id="UP000092668"/>
    </source>
</evidence>
<keyword evidence="2" id="KW-1185">Reference proteome</keyword>
<dbReference type="Proteomes" id="UP000092668">
    <property type="component" value="Unassembled WGS sequence"/>
</dbReference>
<sequence length="167" mass="18169">MAPTMNRQDSRARAEEAFRLRAVGRTWAEISETLGYRNRGSAQVAVRRHLERTAPESPEAARRSASEGLRITKSVLFAELAAAKQRGDSPAVIATAKAIADMIEKDARLNGLHVQTAQQVDVKVSADPAAIIDRLETELLALVAHREPPPALDGGNIIDAEIEEITR</sequence>
<comment type="caution">
    <text evidence="1">The sequence shown here is derived from an EMBL/GenBank/DDBJ whole genome shotgun (WGS) entry which is preliminary data.</text>
</comment>
<proteinExistence type="predicted"/>
<dbReference type="PATRIC" id="fig|354243.3.peg.3275"/>